<organism evidence="1">
    <name type="scientific">Arundo donax</name>
    <name type="common">Giant reed</name>
    <name type="synonym">Donax arundinaceus</name>
    <dbReference type="NCBI Taxonomy" id="35708"/>
    <lineage>
        <taxon>Eukaryota</taxon>
        <taxon>Viridiplantae</taxon>
        <taxon>Streptophyta</taxon>
        <taxon>Embryophyta</taxon>
        <taxon>Tracheophyta</taxon>
        <taxon>Spermatophyta</taxon>
        <taxon>Magnoliopsida</taxon>
        <taxon>Liliopsida</taxon>
        <taxon>Poales</taxon>
        <taxon>Poaceae</taxon>
        <taxon>PACMAD clade</taxon>
        <taxon>Arundinoideae</taxon>
        <taxon>Arundineae</taxon>
        <taxon>Arundo</taxon>
    </lineage>
</organism>
<name>A0A0A9BX97_ARUDO</name>
<evidence type="ECO:0000313" key="1">
    <source>
        <dbReference type="EMBL" id="JAD63892.1"/>
    </source>
</evidence>
<reference evidence="1" key="2">
    <citation type="journal article" date="2015" name="Data Brief">
        <title>Shoot transcriptome of the giant reed, Arundo donax.</title>
        <authorList>
            <person name="Barrero R.A."/>
            <person name="Guerrero F.D."/>
            <person name="Moolhuijzen P."/>
            <person name="Goolsby J.A."/>
            <person name="Tidwell J."/>
            <person name="Bellgard S.E."/>
            <person name="Bellgard M.I."/>
        </authorList>
    </citation>
    <scope>NUCLEOTIDE SEQUENCE</scope>
    <source>
        <tissue evidence="1">Shoot tissue taken approximately 20 cm above the soil surface</tissue>
    </source>
</reference>
<protein>
    <submittedName>
        <fullName evidence="1">Uncharacterized protein</fullName>
    </submittedName>
</protein>
<dbReference type="AlphaFoldDB" id="A0A0A9BX97"/>
<accession>A0A0A9BX97</accession>
<sequence>MIYVKWRLKRLCRDVRKRFLWVRVMCLAFMIRKCPRIRRNGS</sequence>
<reference evidence="1" key="1">
    <citation type="submission" date="2014-09" db="EMBL/GenBank/DDBJ databases">
        <authorList>
            <person name="Magalhaes I.L.F."/>
            <person name="Oliveira U."/>
            <person name="Santos F.R."/>
            <person name="Vidigal T.H.D.A."/>
            <person name="Brescovit A.D."/>
            <person name="Santos A.J."/>
        </authorList>
    </citation>
    <scope>NUCLEOTIDE SEQUENCE</scope>
    <source>
        <tissue evidence="1">Shoot tissue taken approximately 20 cm above the soil surface</tissue>
    </source>
</reference>
<dbReference type="EMBL" id="GBRH01234003">
    <property type="protein sequence ID" value="JAD63892.1"/>
    <property type="molecule type" value="Transcribed_RNA"/>
</dbReference>
<proteinExistence type="predicted"/>